<feature type="non-terminal residue" evidence="3">
    <location>
        <position position="1"/>
    </location>
</feature>
<keyword evidence="2" id="KW-0472">Membrane</keyword>
<gene>
    <name evidence="3" type="ORF">COS30_00950</name>
</gene>
<accession>A0A2M7D6K4</accession>
<keyword evidence="2" id="KW-0812">Transmembrane</keyword>
<dbReference type="Proteomes" id="UP000229247">
    <property type="component" value="Unassembled WGS sequence"/>
</dbReference>
<evidence type="ECO:0000313" key="3">
    <source>
        <dbReference type="EMBL" id="PIV38659.1"/>
    </source>
</evidence>
<evidence type="ECO:0000256" key="2">
    <source>
        <dbReference type="SAM" id="Phobius"/>
    </source>
</evidence>
<dbReference type="AlphaFoldDB" id="A0A2M7D6K4"/>
<sequence>PGELLVVSLNKSTLNNDGDKVQLLWPDDQIVHAVSYSKATQGQSCARFNNGWLWTSQPTPGQTNKKSFSTNNSSANVALAAAEKINPIEESVLVENKTTNQPYATPKITASAKPTPEPQTSTPNLTASVSSPTKESSKLKTAFVLVAVLLLAGLAATGLVYFRRKLQVDSPSPDD</sequence>
<dbReference type="EMBL" id="PEUE01000025">
    <property type="protein sequence ID" value="PIV38659.1"/>
    <property type="molecule type" value="Genomic_DNA"/>
</dbReference>
<feature type="transmembrane region" description="Helical" evidence="2">
    <location>
        <begin position="142"/>
        <end position="162"/>
    </location>
</feature>
<evidence type="ECO:0000313" key="4">
    <source>
        <dbReference type="Proteomes" id="UP000229247"/>
    </source>
</evidence>
<name>A0A2M7D6K4_9BACT</name>
<proteinExistence type="predicted"/>
<feature type="compositionally biased region" description="Polar residues" evidence="1">
    <location>
        <begin position="118"/>
        <end position="132"/>
    </location>
</feature>
<comment type="caution">
    <text evidence="3">The sequence shown here is derived from an EMBL/GenBank/DDBJ whole genome shotgun (WGS) entry which is preliminary data.</text>
</comment>
<protein>
    <submittedName>
        <fullName evidence="3">Uncharacterized protein</fullName>
    </submittedName>
</protein>
<keyword evidence="2" id="KW-1133">Transmembrane helix</keyword>
<evidence type="ECO:0000256" key="1">
    <source>
        <dbReference type="SAM" id="MobiDB-lite"/>
    </source>
</evidence>
<organism evidence="3 4">
    <name type="scientific">Candidatus Portnoybacteria bacterium CG02_land_8_20_14_3_00_45_8</name>
    <dbReference type="NCBI Taxonomy" id="1974807"/>
    <lineage>
        <taxon>Bacteria</taxon>
        <taxon>Candidatus Portnoyibacteriota</taxon>
    </lineage>
</organism>
<reference evidence="4" key="1">
    <citation type="submission" date="2017-09" db="EMBL/GenBank/DDBJ databases">
        <title>Depth-based differentiation of microbial function through sediment-hosted aquifers and enrichment of novel symbionts in the deep terrestrial subsurface.</title>
        <authorList>
            <person name="Probst A.J."/>
            <person name="Ladd B."/>
            <person name="Jarett J.K."/>
            <person name="Geller-Mcgrath D.E."/>
            <person name="Sieber C.M.K."/>
            <person name="Emerson J.B."/>
            <person name="Anantharaman K."/>
            <person name="Thomas B.C."/>
            <person name="Malmstrom R."/>
            <person name="Stieglmeier M."/>
            <person name="Klingl A."/>
            <person name="Woyke T."/>
            <person name="Ryan C.M."/>
            <person name="Banfield J.F."/>
        </authorList>
    </citation>
    <scope>NUCLEOTIDE SEQUENCE [LARGE SCALE GENOMIC DNA]</scope>
</reference>
<feature type="region of interest" description="Disordered" evidence="1">
    <location>
        <begin position="103"/>
        <end position="132"/>
    </location>
</feature>